<evidence type="ECO:0000313" key="2">
    <source>
        <dbReference type="EMBL" id="MPY30756.1"/>
    </source>
</evidence>
<comment type="caution">
    <text evidence="2">The sequence shown here is derived from an EMBL/GenBank/DDBJ whole genome shotgun (WGS) entry which is preliminary data.</text>
</comment>
<keyword evidence="3" id="KW-1185">Reference proteome</keyword>
<accession>A0A5N8V7A0</accession>
<feature type="compositionally biased region" description="Polar residues" evidence="1">
    <location>
        <begin position="30"/>
        <end position="39"/>
    </location>
</feature>
<feature type="region of interest" description="Disordered" evidence="1">
    <location>
        <begin position="30"/>
        <end position="50"/>
    </location>
</feature>
<organism evidence="2 3">
    <name type="scientific">Streptomyces adustus</name>
    <dbReference type="NCBI Taxonomy" id="1609272"/>
    <lineage>
        <taxon>Bacteria</taxon>
        <taxon>Bacillati</taxon>
        <taxon>Actinomycetota</taxon>
        <taxon>Actinomycetes</taxon>
        <taxon>Kitasatosporales</taxon>
        <taxon>Streptomycetaceae</taxon>
        <taxon>Streptomyces</taxon>
    </lineage>
</organism>
<dbReference type="AlphaFoldDB" id="A0A5N8V7A0"/>
<evidence type="ECO:0000313" key="3">
    <source>
        <dbReference type="Proteomes" id="UP000325849"/>
    </source>
</evidence>
<reference evidence="2 3" key="1">
    <citation type="submission" date="2019-07" db="EMBL/GenBank/DDBJ databases">
        <title>New species of Amycolatopsis and Streptomyces.</title>
        <authorList>
            <person name="Duangmal K."/>
            <person name="Teo W.F.A."/>
            <person name="Lipun K."/>
        </authorList>
    </citation>
    <scope>NUCLEOTIDE SEQUENCE [LARGE SCALE GENOMIC DNA]</scope>
    <source>
        <strain evidence="2 3">NBRC 109810</strain>
    </source>
</reference>
<name>A0A5N8V7A0_9ACTN</name>
<dbReference type="EMBL" id="VJZD01000013">
    <property type="protein sequence ID" value="MPY30756.1"/>
    <property type="molecule type" value="Genomic_DNA"/>
</dbReference>
<evidence type="ECO:0000256" key="1">
    <source>
        <dbReference type="SAM" id="MobiDB-lite"/>
    </source>
</evidence>
<dbReference type="RefSeq" id="WP_152885571.1">
    <property type="nucleotide sequence ID" value="NZ_VJZD01000013.1"/>
</dbReference>
<dbReference type="OrthoDB" id="4175671at2"/>
<proteinExistence type="predicted"/>
<dbReference type="Proteomes" id="UP000325849">
    <property type="component" value="Unassembled WGS sequence"/>
</dbReference>
<gene>
    <name evidence="2" type="ORF">FNH09_05335</name>
</gene>
<protein>
    <submittedName>
        <fullName evidence="2">Uncharacterized protein</fullName>
    </submittedName>
</protein>
<sequence length="192" mass="20269">MADPQQPDDPDAGKDFSYLVPTMTVGWNSLPSFNDTETPQPGGGPSASTLADSGPFYFAADTVRATETTLLTQARIGVSHYEALRQSVNTVLQGKFWGPAHPSGVSVNVDPSTGGGGSQLGDTMHRDDEILAGIGDEFARHINPAMQKVLALLSNSLELLGNYIAVVNATGQSYATVDRHSRFPGPPGTIKK</sequence>